<accession>A0ABD3C029</accession>
<proteinExistence type="predicted"/>
<dbReference type="AlphaFoldDB" id="A0ABD3C029"/>
<dbReference type="PANTHER" id="PTHR33356:SF5">
    <property type="entry name" value="TIP41-LIKE PROTEIN"/>
    <property type="match status" value="1"/>
</dbReference>
<sequence>MAQEMDDLEFLLPSELLTDDDLLTDFGCGFGNLSSDPSSPVESITGSTVTGSDEDEFVSELTRKLTHSTLSDSGSSFDYATKGVKLSGSPQSTLCGYKLGFRGSPNSDSRVCSPPEAKDALSWDLLYAAAEEVARMRLVDETAAFYSTKPIGSGHKPSPALGFYSNQAQAQTHLSYQQLQAAKFQQRMEQSHMEYLLQRRDGLSMSAWPTLQQSRQQQTGSFVKPGFLGETGPVKERVGTGVFMPRRFGSNPAETRRKPVSQAMNMDSMDAQVEHRGVANFTTDYDSVSKHRNNVMMATYQRRNVRSQPLMNQEFRLPQEWTY</sequence>
<comment type="caution">
    <text evidence="1">The sequence shown here is derived from an EMBL/GenBank/DDBJ whole genome shotgun (WGS) entry which is preliminary data.</text>
</comment>
<name>A0ABD3C029_9LAMI</name>
<organism evidence="1 2">
    <name type="scientific">Castilleja foliolosa</name>
    <dbReference type="NCBI Taxonomy" id="1961234"/>
    <lineage>
        <taxon>Eukaryota</taxon>
        <taxon>Viridiplantae</taxon>
        <taxon>Streptophyta</taxon>
        <taxon>Embryophyta</taxon>
        <taxon>Tracheophyta</taxon>
        <taxon>Spermatophyta</taxon>
        <taxon>Magnoliopsida</taxon>
        <taxon>eudicotyledons</taxon>
        <taxon>Gunneridae</taxon>
        <taxon>Pentapetalae</taxon>
        <taxon>asterids</taxon>
        <taxon>lamiids</taxon>
        <taxon>Lamiales</taxon>
        <taxon>Orobanchaceae</taxon>
        <taxon>Pedicularideae</taxon>
        <taxon>Castillejinae</taxon>
        <taxon>Castilleja</taxon>
    </lineage>
</organism>
<evidence type="ECO:0000313" key="1">
    <source>
        <dbReference type="EMBL" id="KAL3623106.1"/>
    </source>
</evidence>
<keyword evidence="2" id="KW-1185">Reference proteome</keyword>
<protein>
    <submittedName>
        <fullName evidence="1">Uncharacterized protein</fullName>
    </submittedName>
</protein>
<dbReference type="EMBL" id="JAVIJP010000054">
    <property type="protein sequence ID" value="KAL3623106.1"/>
    <property type="molecule type" value="Genomic_DNA"/>
</dbReference>
<evidence type="ECO:0000313" key="2">
    <source>
        <dbReference type="Proteomes" id="UP001632038"/>
    </source>
</evidence>
<dbReference type="PANTHER" id="PTHR33356">
    <property type="entry name" value="TIP41-LIKE PROTEIN"/>
    <property type="match status" value="1"/>
</dbReference>
<gene>
    <name evidence="1" type="ORF">CASFOL_031922</name>
</gene>
<dbReference type="Proteomes" id="UP001632038">
    <property type="component" value="Unassembled WGS sequence"/>
</dbReference>
<reference evidence="2" key="1">
    <citation type="journal article" date="2024" name="IScience">
        <title>Strigolactones Initiate the Formation of Haustorium-like Structures in Castilleja.</title>
        <authorList>
            <person name="Buerger M."/>
            <person name="Peterson D."/>
            <person name="Chory J."/>
        </authorList>
    </citation>
    <scope>NUCLEOTIDE SEQUENCE [LARGE SCALE GENOMIC DNA]</scope>
</reference>